<feature type="compositionally biased region" description="Gly residues" evidence="1">
    <location>
        <begin position="214"/>
        <end position="235"/>
    </location>
</feature>
<evidence type="ECO:0000256" key="1">
    <source>
        <dbReference type="SAM" id="MobiDB-lite"/>
    </source>
</evidence>
<feature type="compositionally biased region" description="Gly residues" evidence="1">
    <location>
        <begin position="1"/>
        <end position="10"/>
    </location>
</feature>
<protein>
    <submittedName>
        <fullName evidence="2">Dof zinc finger protein DOF3.7</fullName>
    </submittedName>
</protein>
<organism evidence="2">
    <name type="scientific">Anthurium amnicola</name>
    <dbReference type="NCBI Taxonomy" id="1678845"/>
    <lineage>
        <taxon>Eukaryota</taxon>
        <taxon>Viridiplantae</taxon>
        <taxon>Streptophyta</taxon>
        <taxon>Embryophyta</taxon>
        <taxon>Tracheophyta</taxon>
        <taxon>Spermatophyta</taxon>
        <taxon>Magnoliopsida</taxon>
        <taxon>Liliopsida</taxon>
        <taxon>Araceae</taxon>
        <taxon>Pothoideae</taxon>
        <taxon>Potheae</taxon>
        <taxon>Anthurium</taxon>
    </lineage>
</organism>
<name>A0A1D1Z783_9ARAE</name>
<accession>A0A1D1Z783</accession>
<feature type="region of interest" description="Disordered" evidence="1">
    <location>
        <begin position="1"/>
        <end position="71"/>
    </location>
</feature>
<sequence>LRNVPVGGGSRKNKRAPTSSTVTTRTPTTPSHAPTSSLSSSANSSRKLPADLTTTTTPPPPTSSFLENPNNKFHEGQELTLASFPQQQVNGGGLGEFHALDSSGNCSTLVANPPTCSSAGNGGSLSAMELLRSGLSMPGPSPFVPMMQAGAVNYPGVLQDFGRSTSLGFSLNGMGGGGGYGGVQEGGGRLFFPLEDLRQQVSSAPGDQFDQNRGQGGDPTGGFWNGLVGGGAGSW</sequence>
<dbReference type="EMBL" id="GDJX01005195">
    <property type="protein sequence ID" value="JAT62741.1"/>
    <property type="molecule type" value="Transcribed_RNA"/>
</dbReference>
<feature type="compositionally biased region" description="Polar residues" evidence="1">
    <location>
        <begin position="203"/>
        <end position="213"/>
    </location>
</feature>
<gene>
    <name evidence="2" type="primary">DOF3.7_1</name>
    <name evidence="2" type="ORF">g.153918</name>
</gene>
<reference evidence="2" key="1">
    <citation type="submission" date="2015-07" db="EMBL/GenBank/DDBJ databases">
        <title>Transcriptome Assembly of Anthurium amnicola.</title>
        <authorList>
            <person name="Suzuki J."/>
        </authorList>
    </citation>
    <scope>NUCLEOTIDE SEQUENCE</scope>
</reference>
<evidence type="ECO:0000313" key="2">
    <source>
        <dbReference type="EMBL" id="JAT62741.1"/>
    </source>
</evidence>
<feature type="region of interest" description="Disordered" evidence="1">
    <location>
        <begin position="203"/>
        <end position="235"/>
    </location>
</feature>
<feature type="compositionally biased region" description="Low complexity" evidence="1">
    <location>
        <begin position="16"/>
        <end position="45"/>
    </location>
</feature>
<proteinExistence type="predicted"/>
<feature type="non-terminal residue" evidence="2">
    <location>
        <position position="1"/>
    </location>
</feature>
<dbReference type="AlphaFoldDB" id="A0A1D1Z783"/>